<dbReference type="GO" id="GO:0005615">
    <property type="term" value="C:extracellular space"/>
    <property type="evidence" value="ECO:0007669"/>
    <property type="project" value="TreeGrafter"/>
</dbReference>
<dbReference type="Gene3D" id="2.20.100.10">
    <property type="entry name" value="Thrombospondin type-1 (TSP1) repeat"/>
    <property type="match status" value="1"/>
</dbReference>
<dbReference type="GO" id="GO:0008201">
    <property type="term" value="F:heparin binding"/>
    <property type="evidence" value="ECO:0007669"/>
    <property type="project" value="TreeGrafter"/>
</dbReference>
<keyword evidence="12" id="KW-1185">Reference proteome</keyword>
<dbReference type="GO" id="GO:0051240">
    <property type="term" value="P:positive regulation of multicellular organismal process"/>
    <property type="evidence" value="ECO:0007669"/>
    <property type="project" value="UniProtKB-ARBA"/>
</dbReference>
<dbReference type="SMART" id="SM00214">
    <property type="entry name" value="VWC"/>
    <property type="match status" value="1"/>
</dbReference>
<accession>A0A553NJ28</accession>
<evidence type="ECO:0000259" key="10">
    <source>
        <dbReference type="PROSITE" id="PS51323"/>
    </source>
</evidence>
<dbReference type="SUPFAM" id="SSF57603">
    <property type="entry name" value="FnI-like domain"/>
    <property type="match status" value="1"/>
</dbReference>
<dbReference type="SMART" id="SM00121">
    <property type="entry name" value="IB"/>
    <property type="match status" value="1"/>
</dbReference>
<proteinExistence type="inferred from homology"/>
<dbReference type="InterPro" id="IPR017891">
    <property type="entry name" value="Insulin_GF-bd_Cys-rich_CS"/>
</dbReference>
<organism evidence="11 12">
    <name type="scientific">Danionella cerebrum</name>
    <dbReference type="NCBI Taxonomy" id="2873325"/>
    <lineage>
        <taxon>Eukaryota</taxon>
        <taxon>Metazoa</taxon>
        <taxon>Chordata</taxon>
        <taxon>Craniata</taxon>
        <taxon>Vertebrata</taxon>
        <taxon>Euteleostomi</taxon>
        <taxon>Actinopterygii</taxon>
        <taxon>Neopterygii</taxon>
        <taxon>Teleostei</taxon>
        <taxon>Ostariophysi</taxon>
        <taxon>Cypriniformes</taxon>
        <taxon>Danionidae</taxon>
        <taxon>Danioninae</taxon>
        <taxon>Danionella</taxon>
    </lineage>
</organism>
<dbReference type="Pfam" id="PF00007">
    <property type="entry name" value="Cys_knot"/>
    <property type="match status" value="1"/>
</dbReference>
<evidence type="ECO:0000256" key="5">
    <source>
        <dbReference type="ARBA" id="ARBA00023157"/>
    </source>
</evidence>
<evidence type="ECO:0000256" key="2">
    <source>
        <dbReference type="ARBA" id="ARBA00008125"/>
    </source>
</evidence>
<dbReference type="SUPFAM" id="SSF82895">
    <property type="entry name" value="TSP-1 type 1 repeat"/>
    <property type="match status" value="1"/>
</dbReference>
<dbReference type="InterPro" id="IPR050941">
    <property type="entry name" value="CCN"/>
</dbReference>
<dbReference type="PROSITE" id="PS51323">
    <property type="entry name" value="IGFBP_N_2"/>
    <property type="match status" value="1"/>
</dbReference>
<dbReference type="EMBL" id="SRMA01026911">
    <property type="protein sequence ID" value="TRY65461.1"/>
    <property type="molecule type" value="Genomic_DNA"/>
</dbReference>
<name>A0A553NJ28_9TELE</name>
<dbReference type="PANTHER" id="PTHR11348:SF20">
    <property type="entry name" value="PROTEIN CYR61"/>
    <property type="match status" value="1"/>
</dbReference>
<evidence type="ECO:0000256" key="6">
    <source>
        <dbReference type="PROSITE-ProRule" id="PRU00039"/>
    </source>
</evidence>
<dbReference type="GO" id="GO:0007155">
    <property type="term" value="P:cell adhesion"/>
    <property type="evidence" value="ECO:0007669"/>
    <property type="project" value="TreeGrafter"/>
</dbReference>
<keyword evidence="3" id="KW-0964">Secreted</keyword>
<dbReference type="InterPro" id="IPR000884">
    <property type="entry name" value="TSP1_rpt"/>
</dbReference>
<sequence>MRVCVCCPRACPPCPLPSLCPLGISSVVDGCGCCKVCAAQLNEPCSANKPCDHHKGLECNYGNDVSSLHGICRGGVPPHTPIRDTRAAPKLQKQTLTSIIQSSSNINIVEPLVRRALQQTNHKRHLSEANTKLDGRSCEYNGRIYQNGENFRAGCKHQCTCIDGAVGCVPLCPAEIPLASPSCPNPSLVKIPGQCCLSVDCHRQSPILPPLYQNPPLPPPFLFPDVHTFKKPRVKPDPYKHKNSMSNEVEETEKRWEKPLSRKHLPVLKPPGGRGACLHQTSSWTQCSRSCGLGLSSRVSNENKQCKLMKETRLCNIRPCSSLALPKKKGKKCSRTQKSPEPLRLRYAGCRSTRLYQPNFCGVCLDGRCCSPRRTRTIPVPFSCPDGERFERAVMFIQSCKCNDDCGHLNEAAMPPQQWLYGDMHKFID</sequence>
<feature type="domain" description="VWFC" evidence="9">
    <location>
        <begin position="136"/>
        <end position="202"/>
    </location>
</feature>
<dbReference type="GO" id="GO:0005178">
    <property type="term" value="F:integrin binding"/>
    <property type="evidence" value="ECO:0007669"/>
    <property type="project" value="TreeGrafter"/>
</dbReference>
<evidence type="ECO:0000256" key="1">
    <source>
        <dbReference type="ARBA" id="ARBA00004613"/>
    </source>
</evidence>
<comment type="caution">
    <text evidence="11">The sequence shown here is derived from an EMBL/GenBank/DDBJ whole genome shotgun (WGS) entry which is preliminary data.</text>
</comment>
<feature type="region of interest" description="Disordered" evidence="7">
    <location>
        <begin position="233"/>
        <end position="257"/>
    </location>
</feature>
<dbReference type="GO" id="GO:0030335">
    <property type="term" value="P:positive regulation of cell migration"/>
    <property type="evidence" value="ECO:0007669"/>
    <property type="project" value="TreeGrafter"/>
</dbReference>
<evidence type="ECO:0000256" key="4">
    <source>
        <dbReference type="ARBA" id="ARBA00022729"/>
    </source>
</evidence>
<protein>
    <submittedName>
        <fullName evidence="11">Uncharacterized protein</fullName>
    </submittedName>
</protein>
<dbReference type="InterPro" id="IPR036383">
    <property type="entry name" value="TSP1_rpt_sf"/>
</dbReference>
<dbReference type="PROSITE" id="PS01185">
    <property type="entry name" value="CTCK_1"/>
    <property type="match status" value="1"/>
</dbReference>
<evidence type="ECO:0000313" key="12">
    <source>
        <dbReference type="Proteomes" id="UP000316079"/>
    </source>
</evidence>
<dbReference type="InterPro" id="IPR000867">
    <property type="entry name" value="IGFBP-like"/>
</dbReference>
<dbReference type="Proteomes" id="UP000316079">
    <property type="component" value="Unassembled WGS sequence"/>
</dbReference>
<dbReference type="PROSITE" id="PS50092">
    <property type="entry name" value="TSP1"/>
    <property type="match status" value="1"/>
</dbReference>
<evidence type="ECO:0000256" key="7">
    <source>
        <dbReference type="SAM" id="MobiDB-lite"/>
    </source>
</evidence>
<keyword evidence="4" id="KW-0732">Signal</keyword>
<dbReference type="SUPFAM" id="SSF57184">
    <property type="entry name" value="Growth factor receptor domain"/>
    <property type="match status" value="1"/>
</dbReference>
<comment type="similarity">
    <text evidence="2">Belongs to the CCN family.</text>
</comment>
<dbReference type="PROSITE" id="PS50184">
    <property type="entry name" value="VWFC_2"/>
    <property type="match status" value="1"/>
</dbReference>
<dbReference type="SMART" id="SM00041">
    <property type="entry name" value="CT"/>
    <property type="match status" value="1"/>
</dbReference>
<comment type="caution">
    <text evidence="6">Lacks conserved residue(s) required for the propagation of feature annotation.</text>
</comment>
<dbReference type="GO" id="GO:0031012">
    <property type="term" value="C:extracellular matrix"/>
    <property type="evidence" value="ECO:0007669"/>
    <property type="project" value="TreeGrafter"/>
</dbReference>
<dbReference type="PROSITE" id="PS00222">
    <property type="entry name" value="IGFBP_N_1"/>
    <property type="match status" value="1"/>
</dbReference>
<evidence type="ECO:0000313" key="11">
    <source>
        <dbReference type="EMBL" id="TRY65461.1"/>
    </source>
</evidence>
<dbReference type="SMART" id="SM00209">
    <property type="entry name" value="TSP1"/>
    <property type="match status" value="1"/>
</dbReference>
<reference evidence="11 12" key="1">
    <citation type="journal article" date="2019" name="Sci. Data">
        <title>Hybrid genome assembly and annotation of Danionella translucida.</title>
        <authorList>
            <person name="Kadobianskyi M."/>
            <person name="Schulze L."/>
            <person name="Schuelke M."/>
            <person name="Judkewitz B."/>
        </authorList>
    </citation>
    <scope>NUCLEOTIDE SEQUENCE [LARGE SCALE GENOMIC DNA]</scope>
    <source>
        <strain evidence="11 12">Bolton</strain>
    </source>
</reference>
<dbReference type="InterPro" id="IPR001007">
    <property type="entry name" value="VWF_dom"/>
</dbReference>
<evidence type="ECO:0000259" key="8">
    <source>
        <dbReference type="PROSITE" id="PS01225"/>
    </source>
</evidence>
<evidence type="ECO:0000256" key="3">
    <source>
        <dbReference type="ARBA" id="ARBA00022525"/>
    </source>
</evidence>
<dbReference type="Pfam" id="PF00093">
    <property type="entry name" value="VWC"/>
    <property type="match status" value="1"/>
</dbReference>
<dbReference type="FunFam" id="2.10.70.10:FF:000015">
    <property type="entry name" value="CYR61 isoform 1"/>
    <property type="match status" value="1"/>
</dbReference>
<dbReference type="PANTHER" id="PTHR11348">
    <property type="entry name" value="CONNECTIVE TISSUE GROWTH FACTOR-RELATED"/>
    <property type="match status" value="1"/>
</dbReference>
<evidence type="ECO:0000259" key="9">
    <source>
        <dbReference type="PROSITE" id="PS50184"/>
    </source>
</evidence>
<comment type="subcellular location">
    <subcellularLocation>
        <location evidence="1">Secreted</location>
    </subcellularLocation>
</comment>
<dbReference type="InterPro" id="IPR009030">
    <property type="entry name" value="Growth_fac_rcpt_cys_sf"/>
</dbReference>
<dbReference type="InterPro" id="IPR006207">
    <property type="entry name" value="Cys_knot_C"/>
</dbReference>
<dbReference type="GO" id="GO:0007165">
    <property type="term" value="P:signal transduction"/>
    <property type="evidence" value="ECO:0007669"/>
    <property type="project" value="InterPro"/>
</dbReference>
<dbReference type="InterPro" id="IPR043973">
    <property type="entry name" value="TSP1_CCN"/>
</dbReference>
<keyword evidence="5" id="KW-1015">Disulfide bond</keyword>
<dbReference type="PROSITE" id="PS01225">
    <property type="entry name" value="CTCK_2"/>
    <property type="match status" value="1"/>
</dbReference>
<dbReference type="InterPro" id="IPR006208">
    <property type="entry name" value="Glyco_hormone_CN"/>
</dbReference>
<feature type="domain" description="CTCK" evidence="8">
    <location>
        <begin position="333"/>
        <end position="407"/>
    </location>
</feature>
<dbReference type="Pfam" id="PF19035">
    <property type="entry name" value="TSP1_CCN"/>
    <property type="match status" value="1"/>
</dbReference>
<dbReference type="PROSITE" id="PS01208">
    <property type="entry name" value="VWFC_1"/>
    <property type="match status" value="1"/>
</dbReference>
<dbReference type="AlphaFoldDB" id="A0A553NJ28"/>
<dbReference type="GO" id="GO:0045597">
    <property type="term" value="P:positive regulation of cell differentiation"/>
    <property type="evidence" value="ECO:0007669"/>
    <property type="project" value="TreeGrafter"/>
</dbReference>
<dbReference type="OrthoDB" id="365605at2759"/>
<feature type="domain" description="IGFBP N-terminal" evidence="10">
    <location>
        <begin position="1"/>
        <end position="75"/>
    </location>
</feature>
<gene>
    <name evidence="11" type="ORF">DNTS_030053</name>
</gene>
<dbReference type="Gene3D" id="2.10.70.10">
    <property type="entry name" value="Complement Module, domain 1"/>
    <property type="match status" value="1"/>
</dbReference>
<dbReference type="Pfam" id="PF00219">
    <property type="entry name" value="IGFBP"/>
    <property type="match status" value="1"/>
</dbReference>